<accession>A0A6S6TNC3</accession>
<dbReference type="PANTHER" id="PTHR21666:SF291">
    <property type="entry name" value="STAGE II SPORULATION PROTEIN Q"/>
    <property type="match status" value="1"/>
</dbReference>
<evidence type="ECO:0000256" key="1">
    <source>
        <dbReference type="SAM" id="Phobius"/>
    </source>
</evidence>
<dbReference type="InterPro" id="IPR016047">
    <property type="entry name" value="M23ase_b-sheet_dom"/>
</dbReference>
<feature type="transmembrane region" description="Helical" evidence="1">
    <location>
        <begin position="20"/>
        <end position="41"/>
    </location>
</feature>
<keyword evidence="1" id="KW-0472">Membrane</keyword>
<organism evidence="3">
    <name type="scientific">uncultured Thiotrichaceae bacterium</name>
    <dbReference type="NCBI Taxonomy" id="298394"/>
    <lineage>
        <taxon>Bacteria</taxon>
        <taxon>Pseudomonadati</taxon>
        <taxon>Pseudomonadota</taxon>
        <taxon>Gammaproteobacteria</taxon>
        <taxon>Thiotrichales</taxon>
        <taxon>Thiotrichaceae</taxon>
        <taxon>environmental samples</taxon>
    </lineage>
</organism>
<proteinExistence type="predicted"/>
<reference evidence="3" key="1">
    <citation type="submission" date="2020-01" db="EMBL/GenBank/DDBJ databases">
        <authorList>
            <person name="Meier V. D."/>
            <person name="Meier V D."/>
        </authorList>
    </citation>
    <scope>NUCLEOTIDE SEQUENCE</scope>
    <source>
        <strain evidence="3">HLG_WM_MAG_07</strain>
    </source>
</reference>
<dbReference type="Gene3D" id="2.70.70.10">
    <property type="entry name" value="Glucose Permease (Domain IIA)"/>
    <property type="match status" value="1"/>
</dbReference>
<gene>
    <name evidence="3" type="ORF">HELGO_WM16898</name>
</gene>
<sequence>MKIICVSEQTSQRVSFTLNIWSHLIIPSILVALLFGGLLMLQKRPEQAIDMVTISTASEQRNASSSSSVSLSAQQKQEIEFDILSKRLGILEAESLRLNAFGSRIVKMARMDPAEFAFDDKPSQGGVNQDEGEDNAGYGVSVDELMEMIEQLEKQLFDQRHRLEGMLHVLNGRILDREVKPSGMPVRNGYISSSYGFRRDPFTGKKRLHKGIDFAGKLGTDIAAVGSGIVSYVGKNGGYGKTIEIDHGGGIISRYAHLHRIGVKRDQVVKKSQVIAQLGSTGRSTGPHLHLEVIKDGVQQDPAKYF</sequence>
<dbReference type="InterPro" id="IPR050570">
    <property type="entry name" value="Cell_wall_metabolism_enzyme"/>
</dbReference>
<name>A0A6S6TNC3_9GAMM</name>
<feature type="domain" description="M23ase beta-sheet core" evidence="2">
    <location>
        <begin position="208"/>
        <end position="302"/>
    </location>
</feature>
<keyword evidence="1" id="KW-1133">Transmembrane helix</keyword>
<dbReference type="EMBL" id="CACVAY010000075">
    <property type="protein sequence ID" value="CAA6816399.1"/>
    <property type="molecule type" value="Genomic_DNA"/>
</dbReference>
<dbReference type="CDD" id="cd12797">
    <property type="entry name" value="M23_peptidase"/>
    <property type="match status" value="1"/>
</dbReference>
<keyword evidence="1" id="KW-0812">Transmembrane</keyword>
<dbReference type="GO" id="GO:0004222">
    <property type="term" value="F:metalloendopeptidase activity"/>
    <property type="evidence" value="ECO:0007669"/>
    <property type="project" value="TreeGrafter"/>
</dbReference>
<dbReference type="InterPro" id="IPR011055">
    <property type="entry name" value="Dup_hybrid_motif"/>
</dbReference>
<dbReference type="PANTHER" id="PTHR21666">
    <property type="entry name" value="PEPTIDASE-RELATED"/>
    <property type="match status" value="1"/>
</dbReference>
<protein>
    <submittedName>
        <fullName evidence="3">Peptidase M23</fullName>
    </submittedName>
</protein>
<dbReference type="FunFam" id="2.70.70.10:FF:000006">
    <property type="entry name" value="M23 family peptidase"/>
    <property type="match status" value="1"/>
</dbReference>
<dbReference type="Pfam" id="PF01551">
    <property type="entry name" value="Peptidase_M23"/>
    <property type="match status" value="1"/>
</dbReference>
<dbReference type="SUPFAM" id="SSF51261">
    <property type="entry name" value="Duplicated hybrid motif"/>
    <property type="match status" value="1"/>
</dbReference>
<dbReference type="AlphaFoldDB" id="A0A6S6TNC3"/>
<evidence type="ECO:0000313" key="3">
    <source>
        <dbReference type="EMBL" id="CAA6816399.1"/>
    </source>
</evidence>
<evidence type="ECO:0000259" key="2">
    <source>
        <dbReference type="Pfam" id="PF01551"/>
    </source>
</evidence>